<feature type="region of interest" description="Disordered" evidence="7">
    <location>
        <begin position="1"/>
        <end position="42"/>
    </location>
</feature>
<evidence type="ECO:0000256" key="8">
    <source>
        <dbReference type="SAM" id="Phobius"/>
    </source>
</evidence>
<dbReference type="Pfam" id="PF07281">
    <property type="entry name" value="INSIG"/>
    <property type="match status" value="1"/>
</dbReference>
<feature type="transmembrane region" description="Helical" evidence="8">
    <location>
        <begin position="149"/>
        <end position="168"/>
    </location>
</feature>
<comment type="subcellular location">
    <subcellularLocation>
        <location evidence="1">Endoplasmic reticulum membrane</location>
        <topology evidence="1">Multi-pass membrane protein</topology>
    </subcellularLocation>
</comment>
<proteinExistence type="inferred from homology"/>
<evidence type="ECO:0000256" key="1">
    <source>
        <dbReference type="ARBA" id="ARBA00004477"/>
    </source>
</evidence>
<evidence type="ECO:0000313" key="10">
    <source>
        <dbReference type="Proteomes" id="UP000777438"/>
    </source>
</evidence>
<evidence type="ECO:0000256" key="5">
    <source>
        <dbReference type="ARBA" id="ARBA00022989"/>
    </source>
</evidence>
<name>A0A9P9AQ24_9HYPO</name>
<keyword evidence="5 8" id="KW-1133">Transmembrane helix</keyword>
<dbReference type="PANTHER" id="PTHR15301">
    <property type="entry name" value="INSULIN-INDUCED GENE 1"/>
    <property type="match status" value="1"/>
</dbReference>
<gene>
    <name evidence="9" type="ORF">B0T10DRAFT_322176</name>
</gene>
<keyword evidence="3 8" id="KW-0812">Transmembrane</keyword>
<evidence type="ECO:0000313" key="9">
    <source>
        <dbReference type="EMBL" id="KAH6890530.1"/>
    </source>
</evidence>
<keyword evidence="6 8" id="KW-0472">Membrane</keyword>
<feature type="transmembrane region" description="Helical" evidence="8">
    <location>
        <begin position="351"/>
        <end position="368"/>
    </location>
</feature>
<dbReference type="OrthoDB" id="205546at2759"/>
<dbReference type="GO" id="GO:0005789">
    <property type="term" value="C:endoplasmic reticulum membrane"/>
    <property type="evidence" value="ECO:0007669"/>
    <property type="project" value="UniProtKB-SubCell"/>
</dbReference>
<evidence type="ECO:0000256" key="2">
    <source>
        <dbReference type="ARBA" id="ARBA00007475"/>
    </source>
</evidence>
<organism evidence="9 10">
    <name type="scientific">Thelonectria olida</name>
    <dbReference type="NCBI Taxonomy" id="1576542"/>
    <lineage>
        <taxon>Eukaryota</taxon>
        <taxon>Fungi</taxon>
        <taxon>Dikarya</taxon>
        <taxon>Ascomycota</taxon>
        <taxon>Pezizomycotina</taxon>
        <taxon>Sordariomycetes</taxon>
        <taxon>Hypocreomycetidae</taxon>
        <taxon>Hypocreales</taxon>
        <taxon>Nectriaceae</taxon>
        <taxon>Thelonectria</taxon>
    </lineage>
</organism>
<evidence type="ECO:0000256" key="3">
    <source>
        <dbReference type="ARBA" id="ARBA00022692"/>
    </source>
</evidence>
<evidence type="ECO:0000256" key="6">
    <source>
        <dbReference type="ARBA" id="ARBA00023136"/>
    </source>
</evidence>
<comment type="similarity">
    <text evidence="2">Belongs to the INSIG family.</text>
</comment>
<dbReference type="Proteomes" id="UP000777438">
    <property type="component" value="Unassembled WGS sequence"/>
</dbReference>
<dbReference type="GO" id="GO:0016126">
    <property type="term" value="P:sterol biosynthetic process"/>
    <property type="evidence" value="ECO:0007669"/>
    <property type="project" value="TreeGrafter"/>
</dbReference>
<dbReference type="PANTHER" id="PTHR15301:SF3">
    <property type="entry name" value="PROTEIN NSG1-RELATED"/>
    <property type="match status" value="1"/>
</dbReference>
<evidence type="ECO:0000256" key="7">
    <source>
        <dbReference type="SAM" id="MobiDB-lite"/>
    </source>
</evidence>
<keyword evidence="4" id="KW-0256">Endoplasmic reticulum</keyword>
<feature type="transmembrane region" description="Helical" evidence="8">
    <location>
        <begin position="292"/>
        <end position="309"/>
    </location>
</feature>
<feature type="transmembrane region" description="Helical" evidence="8">
    <location>
        <begin position="188"/>
        <end position="208"/>
    </location>
</feature>
<accession>A0A9P9AQ24</accession>
<sequence length="388" mass="41922">MAEDGPPIIRPIPRRPFNFNFTSATPPDEDSHPSSPARPDLIDPRFLLATPEPVSLTRPQSFKDLTSSTLYGIYSPTADSIYSTHEELDTPWGTGAQTPIKRPSLDDATYDFLRDRSHGIRRRSSIRITEPPNLTPSTPPLGLLMLRGLLLFGLGVGYGVLVTTTRFHSQSGKGSPLTDGTSRPNYNWAHLASWGLAGVILGALLPWFDRVWEESVGEGQDDVVVVEKDGAPTDRPDPSSDWALVIRAVGAFVGILFAIRKVAWASSLQVSLSLAMVNPLLWWLIDRSKPGLVLSTVVGLAGSMVLLGVNPEMMPTPSGAQFGNFSSTKASSYDELLTLGGLARPHTVETGVWMLSVLFCSCICFGNIGRRLSMGGPGAVKGRWAGVQ</sequence>
<dbReference type="EMBL" id="JAGPYM010000009">
    <property type="protein sequence ID" value="KAH6890530.1"/>
    <property type="molecule type" value="Genomic_DNA"/>
</dbReference>
<comment type="caution">
    <text evidence="9">The sequence shown here is derived from an EMBL/GenBank/DDBJ whole genome shotgun (WGS) entry which is preliminary data.</text>
</comment>
<reference evidence="9 10" key="1">
    <citation type="journal article" date="2021" name="Nat. Commun.">
        <title>Genetic determinants of endophytism in the Arabidopsis root mycobiome.</title>
        <authorList>
            <person name="Mesny F."/>
            <person name="Miyauchi S."/>
            <person name="Thiergart T."/>
            <person name="Pickel B."/>
            <person name="Atanasova L."/>
            <person name="Karlsson M."/>
            <person name="Huettel B."/>
            <person name="Barry K.W."/>
            <person name="Haridas S."/>
            <person name="Chen C."/>
            <person name="Bauer D."/>
            <person name="Andreopoulos W."/>
            <person name="Pangilinan J."/>
            <person name="LaButti K."/>
            <person name="Riley R."/>
            <person name="Lipzen A."/>
            <person name="Clum A."/>
            <person name="Drula E."/>
            <person name="Henrissat B."/>
            <person name="Kohler A."/>
            <person name="Grigoriev I.V."/>
            <person name="Martin F.M."/>
            <person name="Hacquard S."/>
        </authorList>
    </citation>
    <scope>NUCLEOTIDE SEQUENCE [LARGE SCALE GENOMIC DNA]</scope>
    <source>
        <strain evidence="9 10">MPI-CAGE-CH-0241</strain>
    </source>
</reference>
<keyword evidence="10" id="KW-1185">Reference proteome</keyword>
<feature type="transmembrane region" description="Helical" evidence="8">
    <location>
        <begin position="265"/>
        <end position="285"/>
    </location>
</feature>
<evidence type="ECO:0000256" key="4">
    <source>
        <dbReference type="ARBA" id="ARBA00022824"/>
    </source>
</evidence>
<dbReference type="AlphaFoldDB" id="A0A9P9AQ24"/>
<protein>
    <submittedName>
        <fullName evidence="9">Insulin-induced protein-domain-containing protein</fullName>
    </submittedName>
</protein>
<dbReference type="InterPro" id="IPR025929">
    <property type="entry name" value="INSIG_fam"/>
</dbReference>